<dbReference type="EMBL" id="ADLN01000042">
    <property type="protein sequence ID" value="EHI59907.1"/>
    <property type="molecule type" value="Genomic_DNA"/>
</dbReference>
<evidence type="ECO:0000256" key="3">
    <source>
        <dbReference type="ARBA" id="ARBA00022729"/>
    </source>
</evidence>
<name>G5IF30_9FIRM</name>
<feature type="chain" id="PRO_5039002675" description="Solute-binding protein family 3/N-terminal domain-containing protein" evidence="5">
    <location>
        <begin position="26"/>
        <end position="263"/>
    </location>
</feature>
<evidence type="ECO:0000256" key="5">
    <source>
        <dbReference type="SAM" id="SignalP"/>
    </source>
</evidence>
<dbReference type="Gene3D" id="3.40.190.10">
    <property type="entry name" value="Periplasmic binding protein-like II"/>
    <property type="match status" value="2"/>
</dbReference>
<dbReference type="Pfam" id="PF00497">
    <property type="entry name" value="SBP_bac_3"/>
    <property type="match status" value="1"/>
</dbReference>
<protein>
    <recommendedName>
        <fullName evidence="6">Solute-binding protein family 3/N-terminal domain-containing protein</fullName>
    </recommendedName>
</protein>
<evidence type="ECO:0000259" key="6">
    <source>
        <dbReference type="SMART" id="SM00062"/>
    </source>
</evidence>
<feature type="signal peptide" evidence="5">
    <location>
        <begin position="1"/>
        <end position="25"/>
    </location>
</feature>
<reference evidence="7 8" key="1">
    <citation type="submission" date="2011-08" db="EMBL/GenBank/DDBJ databases">
        <title>The Genome Sequence of Clostridium hathewayi WAL-18680.</title>
        <authorList>
            <consortium name="The Broad Institute Genome Sequencing Platform"/>
            <person name="Earl A."/>
            <person name="Ward D."/>
            <person name="Feldgarden M."/>
            <person name="Gevers D."/>
            <person name="Finegold S.M."/>
            <person name="Summanen P.H."/>
            <person name="Molitoris D.R."/>
            <person name="Song M."/>
            <person name="Daigneault M."/>
            <person name="Allen-Vercoe E."/>
            <person name="Young S.K."/>
            <person name="Zeng Q."/>
            <person name="Gargeya S."/>
            <person name="Fitzgerald M."/>
            <person name="Haas B."/>
            <person name="Abouelleil A."/>
            <person name="Alvarado L."/>
            <person name="Arachchi H.M."/>
            <person name="Berlin A."/>
            <person name="Brown A."/>
            <person name="Chapman S.B."/>
            <person name="Chen Z."/>
            <person name="Dunbar C."/>
            <person name="Freedman E."/>
            <person name="Gearin G."/>
            <person name="Gellesch M."/>
            <person name="Goldberg J."/>
            <person name="Griggs A."/>
            <person name="Gujja S."/>
            <person name="Heiman D."/>
            <person name="Howarth C."/>
            <person name="Larson L."/>
            <person name="Lui A."/>
            <person name="MacDonald P.J.P."/>
            <person name="Montmayeur A."/>
            <person name="Murphy C."/>
            <person name="Neiman D."/>
            <person name="Pearson M."/>
            <person name="Priest M."/>
            <person name="Roberts A."/>
            <person name="Saif S."/>
            <person name="Shea T."/>
            <person name="Shenoy N."/>
            <person name="Sisk P."/>
            <person name="Stolte C."/>
            <person name="Sykes S."/>
            <person name="Wortman J."/>
            <person name="Nusbaum C."/>
            <person name="Birren B."/>
        </authorList>
    </citation>
    <scope>NUCLEOTIDE SEQUENCE [LARGE SCALE GENOMIC DNA]</scope>
    <source>
        <strain evidence="7 8">WAL-18680</strain>
    </source>
</reference>
<evidence type="ECO:0000313" key="8">
    <source>
        <dbReference type="Proteomes" id="UP000005384"/>
    </source>
</evidence>
<dbReference type="PANTHER" id="PTHR35936:SF17">
    <property type="entry name" value="ARGININE-BINDING EXTRACELLULAR PROTEIN ARTP"/>
    <property type="match status" value="1"/>
</dbReference>
<proteinExistence type="inferred from homology"/>
<sequence length="263" mass="28373">MRKDKQMKQKLAVGLSLAMVLSLSACGQKKDASGVDDGKIVVGTNAEYEPFEYLDENGALQGFDIELMNAIAERAGLEIQWIDMAFDSLIGSMEAGNVEMIAAAIGPTAEREKSCDFSDVYYSGYQSIVTTAGTEYQTFDELKGKTIAVLEGSMSDMIASGENADYGAVEAGEVKRFKNATQAIQELENGAADAVITDAIIAERFVSERDGALVGHEVEGTGEDSVFAIKKGDVKLAEAVNKALKELRDDGTYDTIYDKYFSK</sequence>
<dbReference type="InterPro" id="IPR001638">
    <property type="entry name" value="Solute-binding_3/MltF_N"/>
</dbReference>
<dbReference type="PROSITE" id="PS01039">
    <property type="entry name" value="SBP_BACTERIAL_3"/>
    <property type="match status" value="1"/>
</dbReference>
<evidence type="ECO:0000256" key="1">
    <source>
        <dbReference type="ARBA" id="ARBA00004196"/>
    </source>
</evidence>
<dbReference type="InterPro" id="IPR018313">
    <property type="entry name" value="SBP_3_CS"/>
</dbReference>
<dbReference type="AlphaFoldDB" id="G5IF30"/>
<feature type="domain" description="Solute-binding protein family 3/N-terminal" evidence="6">
    <location>
        <begin position="39"/>
        <end position="263"/>
    </location>
</feature>
<comment type="subcellular location">
    <subcellularLocation>
        <location evidence="1">Cell envelope</location>
    </subcellularLocation>
</comment>
<organism evidence="7 8">
    <name type="scientific">Hungatella hathewayi WAL-18680</name>
    <dbReference type="NCBI Taxonomy" id="742737"/>
    <lineage>
        <taxon>Bacteria</taxon>
        <taxon>Bacillati</taxon>
        <taxon>Bacillota</taxon>
        <taxon>Clostridia</taxon>
        <taxon>Lachnospirales</taxon>
        <taxon>Lachnospiraceae</taxon>
        <taxon>Hungatella</taxon>
    </lineage>
</organism>
<keyword evidence="3 5" id="KW-0732">Signal</keyword>
<dbReference type="SUPFAM" id="SSF53850">
    <property type="entry name" value="Periplasmic binding protein-like II"/>
    <property type="match status" value="1"/>
</dbReference>
<dbReference type="PATRIC" id="fig|742737.3.peg.2130"/>
<dbReference type="GO" id="GO:0030313">
    <property type="term" value="C:cell envelope"/>
    <property type="evidence" value="ECO:0007669"/>
    <property type="project" value="UniProtKB-SubCell"/>
</dbReference>
<keyword evidence="8" id="KW-1185">Reference proteome</keyword>
<comment type="caution">
    <text evidence="7">The sequence shown here is derived from an EMBL/GenBank/DDBJ whole genome shotgun (WGS) entry which is preliminary data.</text>
</comment>
<gene>
    <name evidence="7" type="ORF">HMPREF9473_02107</name>
</gene>
<comment type="similarity">
    <text evidence="2 4">Belongs to the bacterial solute-binding protein 3 family.</text>
</comment>
<dbReference type="CDD" id="cd13624">
    <property type="entry name" value="PBP2_Arg_Lys_His"/>
    <property type="match status" value="1"/>
</dbReference>
<accession>G5IF30</accession>
<dbReference type="HOGENOM" id="CLU_019602_18_2_9"/>
<evidence type="ECO:0000256" key="4">
    <source>
        <dbReference type="RuleBase" id="RU003744"/>
    </source>
</evidence>
<evidence type="ECO:0000313" key="7">
    <source>
        <dbReference type="EMBL" id="EHI59907.1"/>
    </source>
</evidence>
<evidence type="ECO:0000256" key="2">
    <source>
        <dbReference type="ARBA" id="ARBA00010333"/>
    </source>
</evidence>
<dbReference type="PROSITE" id="PS51257">
    <property type="entry name" value="PROKAR_LIPOPROTEIN"/>
    <property type="match status" value="1"/>
</dbReference>
<dbReference type="Proteomes" id="UP000005384">
    <property type="component" value="Unassembled WGS sequence"/>
</dbReference>
<dbReference type="SMART" id="SM00062">
    <property type="entry name" value="PBPb"/>
    <property type="match status" value="1"/>
</dbReference>
<dbReference type="PANTHER" id="PTHR35936">
    <property type="entry name" value="MEMBRANE-BOUND LYTIC MUREIN TRANSGLYCOSYLASE F"/>
    <property type="match status" value="1"/>
</dbReference>